<feature type="transmembrane region" description="Helical" evidence="1">
    <location>
        <begin position="299"/>
        <end position="316"/>
    </location>
</feature>
<dbReference type="GO" id="GO:0016747">
    <property type="term" value="F:acyltransferase activity, transferring groups other than amino-acyl groups"/>
    <property type="evidence" value="ECO:0007669"/>
    <property type="project" value="InterPro"/>
</dbReference>
<feature type="transmembrane region" description="Helical" evidence="1">
    <location>
        <begin position="86"/>
        <end position="107"/>
    </location>
</feature>
<sequence>MKKYFYATPTFSESTWAILAVTRFLLAFIVMYSHFYAYVFGFNVGTNQFIIDLDAKAAVMAFLLISGISIGYSYDKNKKGFFRRRLIRIYPLYFIAVLFGVVLQYYLNSPFELPNTTMVPAGYLTSIANFLLLQGIIAITIPFNGPLWSIGVEFLLYLMVPFLSHLRLRYLVVITLISMIAIIFFNHSYLYGYTTLLWAWPFIIGLIITVKKQPSYAFILLGLSLLVVNFQNEVFRDNLSVVTASVSIIICLLAMYAKLNFSTKTKNIFNYLGMISYPLYVFHLPLFLLMYSVGLREQYLFISLVILLCIPINYIFDTYLTKIFWKPMILKVENIIKKIRVSCIETIVK</sequence>
<feature type="transmembrane region" description="Helical" evidence="1">
    <location>
        <begin position="215"/>
        <end position="232"/>
    </location>
</feature>
<dbReference type="InterPro" id="IPR002656">
    <property type="entry name" value="Acyl_transf_3_dom"/>
</dbReference>
<feature type="transmembrane region" description="Helical" evidence="1">
    <location>
        <begin position="269"/>
        <end position="293"/>
    </location>
</feature>
<protein>
    <recommendedName>
        <fullName evidence="2">Acyltransferase 3 domain-containing protein</fullName>
    </recommendedName>
</protein>
<feature type="domain" description="Acyltransferase 3" evidence="2">
    <location>
        <begin position="21"/>
        <end position="310"/>
    </location>
</feature>
<feature type="transmembrane region" description="Helical" evidence="1">
    <location>
        <begin position="57"/>
        <end position="74"/>
    </location>
</feature>
<name>A0A2S1LEQ8_9FLAO</name>
<gene>
    <name evidence="3" type="ORF">FFWV33_12075</name>
</gene>
<dbReference type="KEGG" id="ffa:FFWV33_12075"/>
<dbReference type="PANTHER" id="PTHR23028">
    <property type="entry name" value="ACETYLTRANSFERASE"/>
    <property type="match status" value="1"/>
</dbReference>
<feature type="transmembrane region" description="Helical" evidence="1">
    <location>
        <begin position="168"/>
        <end position="185"/>
    </location>
</feature>
<evidence type="ECO:0000259" key="2">
    <source>
        <dbReference type="Pfam" id="PF01757"/>
    </source>
</evidence>
<accession>A0A2S1LEQ8</accession>
<reference evidence="3 4" key="1">
    <citation type="submission" date="2017-04" db="EMBL/GenBank/DDBJ databases">
        <title>Compelte genome sequence of WV33.</title>
        <authorList>
            <person name="Lee P.C."/>
        </authorList>
    </citation>
    <scope>NUCLEOTIDE SEQUENCE [LARGE SCALE GENOMIC DNA]</scope>
    <source>
        <strain evidence="3 4">WV33</strain>
    </source>
</reference>
<feature type="transmembrane region" description="Helical" evidence="1">
    <location>
        <begin position="127"/>
        <end position="156"/>
    </location>
</feature>
<proteinExistence type="predicted"/>
<dbReference type="Pfam" id="PF01757">
    <property type="entry name" value="Acyl_transf_3"/>
    <property type="match status" value="1"/>
</dbReference>
<feature type="transmembrane region" description="Helical" evidence="1">
    <location>
        <begin position="191"/>
        <end position="208"/>
    </location>
</feature>
<evidence type="ECO:0000313" key="3">
    <source>
        <dbReference type="EMBL" id="AWG22198.1"/>
    </source>
</evidence>
<dbReference type="Proteomes" id="UP000244527">
    <property type="component" value="Chromosome"/>
</dbReference>
<dbReference type="AlphaFoldDB" id="A0A2S1LEQ8"/>
<feature type="transmembrane region" description="Helical" evidence="1">
    <location>
        <begin position="238"/>
        <end position="257"/>
    </location>
</feature>
<dbReference type="RefSeq" id="WP_108741127.1">
    <property type="nucleotide sequence ID" value="NZ_CP020918.1"/>
</dbReference>
<dbReference type="EMBL" id="CP020918">
    <property type="protein sequence ID" value="AWG22198.1"/>
    <property type="molecule type" value="Genomic_DNA"/>
</dbReference>
<feature type="transmembrane region" description="Helical" evidence="1">
    <location>
        <begin position="16"/>
        <end position="37"/>
    </location>
</feature>
<evidence type="ECO:0000313" key="4">
    <source>
        <dbReference type="Proteomes" id="UP000244527"/>
    </source>
</evidence>
<keyword evidence="1" id="KW-0472">Membrane</keyword>
<keyword evidence="4" id="KW-1185">Reference proteome</keyword>
<keyword evidence="1" id="KW-1133">Transmembrane helix</keyword>
<dbReference type="OrthoDB" id="9796461at2"/>
<organism evidence="3 4">
    <name type="scientific">Flavobacterium faecale</name>
    <dbReference type="NCBI Taxonomy" id="1355330"/>
    <lineage>
        <taxon>Bacteria</taxon>
        <taxon>Pseudomonadati</taxon>
        <taxon>Bacteroidota</taxon>
        <taxon>Flavobacteriia</taxon>
        <taxon>Flavobacteriales</taxon>
        <taxon>Flavobacteriaceae</taxon>
        <taxon>Flavobacterium</taxon>
    </lineage>
</organism>
<dbReference type="InterPro" id="IPR050879">
    <property type="entry name" value="Acyltransferase_3"/>
</dbReference>
<evidence type="ECO:0000256" key="1">
    <source>
        <dbReference type="SAM" id="Phobius"/>
    </source>
</evidence>
<keyword evidence="1" id="KW-0812">Transmembrane</keyword>